<keyword evidence="2" id="KW-0106">Calcium</keyword>
<protein>
    <recommendedName>
        <fullName evidence="4">EF-hand domain-containing protein</fullName>
    </recommendedName>
</protein>
<dbReference type="SMART" id="SM00054">
    <property type="entry name" value="EFh"/>
    <property type="match status" value="3"/>
</dbReference>
<gene>
    <name evidence="5" type="ORF">CUNI_LOCUS4873</name>
</gene>
<dbReference type="PROSITE" id="PS00018">
    <property type="entry name" value="EF_HAND_1"/>
    <property type="match status" value="2"/>
</dbReference>
<dbReference type="InterPro" id="IPR011992">
    <property type="entry name" value="EF-hand-dom_pair"/>
</dbReference>
<proteinExistence type="predicted"/>
<dbReference type="GO" id="GO:0005509">
    <property type="term" value="F:calcium ion binding"/>
    <property type="evidence" value="ECO:0007669"/>
    <property type="project" value="InterPro"/>
</dbReference>
<keyword evidence="3" id="KW-0514">Muscle protein</keyword>
<evidence type="ECO:0000256" key="3">
    <source>
        <dbReference type="ARBA" id="ARBA00023179"/>
    </source>
</evidence>
<keyword evidence="6" id="KW-1185">Reference proteome</keyword>
<evidence type="ECO:0000313" key="6">
    <source>
        <dbReference type="Proteomes" id="UP000678393"/>
    </source>
</evidence>
<dbReference type="Pfam" id="PF13499">
    <property type="entry name" value="EF-hand_7"/>
    <property type="match status" value="2"/>
</dbReference>
<organism evidence="5 6">
    <name type="scientific">Candidula unifasciata</name>
    <dbReference type="NCBI Taxonomy" id="100452"/>
    <lineage>
        <taxon>Eukaryota</taxon>
        <taxon>Metazoa</taxon>
        <taxon>Spiralia</taxon>
        <taxon>Lophotrochozoa</taxon>
        <taxon>Mollusca</taxon>
        <taxon>Gastropoda</taxon>
        <taxon>Heterobranchia</taxon>
        <taxon>Euthyneura</taxon>
        <taxon>Panpulmonata</taxon>
        <taxon>Eupulmonata</taxon>
        <taxon>Stylommatophora</taxon>
        <taxon>Helicina</taxon>
        <taxon>Helicoidea</taxon>
        <taxon>Geomitridae</taxon>
        <taxon>Candidula</taxon>
    </lineage>
</organism>
<evidence type="ECO:0000256" key="1">
    <source>
        <dbReference type="ARBA" id="ARBA00022737"/>
    </source>
</evidence>
<accession>A0A8S3YUL2</accession>
<feature type="domain" description="EF-hand" evidence="4">
    <location>
        <begin position="33"/>
        <end position="68"/>
    </location>
</feature>
<evidence type="ECO:0000259" key="4">
    <source>
        <dbReference type="PROSITE" id="PS50222"/>
    </source>
</evidence>
<dbReference type="CDD" id="cd00051">
    <property type="entry name" value="EFh"/>
    <property type="match status" value="1"/>
</dbReference>
<sequence length="174" mass="20628">MWFCCCPKNTEEEQNPETKHTTPHVASQEPLDVKFKDIKDLFDVFDHNKDGLISREEILINLRALRLPVTYDDVKVMMLRYDTNGDNHLNFLEFTKLIKHYMETKDFPLDGMFAFFDENGDKRINHKEFVKAMRCLGVDMTNEKAREILPEYYVPGTQEVDYENFVRLMKTYLG</sequence>
<dbReference type="AlphaFoldDB" id="A0A8S3YUL2"/>
<reference evidence="5" key="1">
    <citation type="submission" date="2021-04" db="EMBL/GenBank/DDBJ databases">
        <authorList>
            <consortium name="Molecular Ecology Group"/>
        </authorList>
    </citation>
    <scope>NUCLEOTIDE SEQUENCE</scope>
</reference>
<name>A0A8S3YUL2_9EUPU</name>
<dbReference type="FunFam" id="1.10.238.10:FF:000001">
    <property type="entry name" value="Calmodulin 1"/>
    <property type="match status" value="1"/>
</dbReference>
<dbReference type="Proteomes" id="UP000678393">
    <property type="component" value="Unassembled WGS sequence"/>
</dbReference>
<feature type="domain" description="EF-hand" evidence="4">
    <location>
        <begin position="69"/>
        <end position="103"/>
    </location>
</feature>
<dbReference type="SUPFAM" id="SSF47473">
    <property type="entry name" value="EF-hand"/>
    <property type="match status" value="1"/>
</dbReference>
<dbReference type="InterPro" id="IPR002048">
    <property type="entry name" value="EF_hand_dom"/>
</dbReference>
<dbReference type="EMBL" id="CAJHNH020000685">
    <property type="protein sequence ID" value="CAG5119315.1"/>
    <property type="molecule type" value="Genomic_DNA"/>
</dbReference>
<keyword evidence="1" id="KW-0677">Repeat</keyword>
<dbReference type="PANTHER" id="PTHR23050">
    <property type="entry name" value="CALCIUM BINDING PROTEIN"/>
    <property type="match status" value="1"/>
</dbReference>
<dbReference type="InterPro" id="IPR018247">
    <property type="entry name" value="EF_Hand_1_Ca_BS"/>
</dbReference>
<dbReference type="InterPro" id="IPR050145">
    <property type="entry name" value="Centrin_CML-like"/>
</dbReference>
<feature type="domain" description="EF-hand" evidence="4">
    <location>
        <begin position="104"/>
        <end position="139"/>
    </location>
</feature>
<evidence type="ECO:0000313" key="5">
    <source>
        <dbReference type="EMBL" id="CAG5119315.1"/>
    </source>
</evidence>
<evidence type="ECO:0000256" key="2">
    <source>
        <dbReference type="ARBA" id="ARBA00022837"/>
    </source>
</evidence>
<comment type="caution">
    <text evidence="5">The sequence shown here is derived from an EMBL/GenBank/DDBJ whole genome shotgun (WGS) entry which is preliminary data.</text>
</comment>
<dbReference type="PROSITE" id="PS50222">
    <property type="entry name" value="EF_HAND_2"/>
    <property type="match status" value="3"/>
</dbReference>
<dbReference type="OrthoDB" id="442428at2759"/>
<dbReference type="Gene3D" id="1.10.238.10">
    <property type="entry name" value="EF-hand"/>
    <property type="match status" value="2"/>
</dbReference>